<dbReference type="Proteomes" id="UP000179807">
    <property type="component" value="Unassembled WGS sequence"/>
</dbReference>
<dbReference type="EMBL" id="MLAK01000734">
    <property type="protein sequence ID" value="OHT06162.1"/>
    <property type="molecule type" value="Genomic_DNA"/>
</dbReference>
<accession>A0A1J4K598</accession>
<name>A0A1J4K598_9EUKA</name>
<proteinExistence type="predicted"/>
<dbReference type="AlphaFoldDB" id="A0A1J4K598"/>
<evidence type="ECO:0000313" key="2">
    <source>
        <dbReference type="Proteomes" id="UP000179807"/>
    </source>
</evidence>
<evidence type="ECO:0008006" key="3">
    <source>
        <dbReference type="Google" id="ProtNLM"/>
    </source>
</evidence>
<dbReference type="GeneID" id="94839311"/>
<evidence type="ECO:0000313" key="1">
    <source>
        <dbReference type="EMBL" id="OHT06162.1"/>
    </source>
</evidence>
<gene>
    <name evidence="1" type="ORF">TRFO_25853</name>
</gene>
<protein>
    <recommendedName>
        <fullName evidence="3">RRM domain-containing protein</fullName>
    </recommendedName>
</protein>
<dbReference type="VEuPathDB" id="TrichDB:TRFO_25853"/>
<sequence length="590" mass="67795">MVLVLKDLNAKFKNYIISYSFMYYLISFSKGQINLGRCCLDAIYKHQASFTIKSKKYNFLILTKDSRTQFGIDSLIENLKIVDPKGSVETISIEIPENVIFVEKSFSKLSTVTDSVCIGTVSIEEKDQYYQVRTIFPRDLCFLYTILHDHLKIKCFTQSTLSKCLCCIVQLKEDAPTNIRMLFGNDTTFLNCISKNYRNQKYNLIYLKTSKTKEQVYDILGPSKIETSTEVSEIITENVLYINNLIDFDFLEDYICSTFFSGFKIVDKGVYSEIHGNRNLDLSFLYYFLTDYLHLTCSENISELPIVKFTNPPSELTDRTLKDDILLQICPNVSVNLIRTLENREIHVLVESIEDRETVIQSTNGGLLNGKVIKSESLGASEQITNMSFKQPESTDNIHNQTNEPTVNNRNYQVLLSSFPPDYNCKKIAQMFNLSEKAITIETAPIYPEFWCDVDENQKNYIFEKINNMQPINKFIPYAHEFPSNVTKRLFRRRIMASFLCTNFISIIGFSSNTSYCEVAKAVKKYGNIKFMRKEEAQGQIEFRIAFETKLAATKAFENLTSHNGKKLTVSYFTMAKSETSTDASKKSTS</sequence>
<organism evidence="1 2">
    <name type="scientific">Tritrichomonas foetus</name>
    <dbReference type="NCBI Taxonomy" id="1144522"/>
    <lineage>
        <taxon>Eukaryota</taxon>
        <taxon>Metamonada</taxon>
        <taxon>Parabasalia</taxon>
        <taxon>Tritrichomonadida</taxon>
        <taxon>Tritrichomonadidae</taxon>
        <taxon>Tritrichomonas</taxon>
    </lineage>
</organism>
<keyword evidence="2" id="KW-1185">Reference proteome</keyword>
<reference evidence="1" key="1">
    <citation type="submission" date="2016-10" db="EMBL/GenBank/DDBJ databases">
        <authorList>
            <person name="Benchimol M."/>
            <person name="Almeida L.G."/>
            <person name="Vasconcelos A.T."/>
            <person name="Perreira-Neves A."/>
            <person name="Rosa I.A."/>
            <person name="Tasca T."/>
            <person name="Bogo M.R."/>
            <person name="de Souza W."/>
        </authorList>
    </citation>
    <scope>NUCLEOTIDE SEQUENCE [LARGE SCALE GENOMIC DNA]</scope>
    <source>
        <strain evidence="1">K</strain>
    </source>
</reference>
<comment type="caution">
    <text evidence="1">The sequence shown here is derived from an EMBL/GenBank/DDBJ whole genome shotgun (WGS) entry which is preliminary data.</text>
</comment>
<dbReference type="RefSeq" id="XP_068359298.1">
    <property type="nucleotide sequence ID" value="XM_068504607.1"/>
</dbReference>